<comment type="subcellular location">
    <subcellularLocation>
        <location evidence="9">Cell membrane</location>
        <topology evidence="9">Multi-pass membrane protein</topology>
    </subcellularLocation>
    <subcellularLocation>
        <location evidence="1">Endomembrane system</location>
        <topology evidence="1">Multi-pass membrane protein</topology>
    </subcellularLocation>
</comment>
<keyword evidence="2 9" id="KW-0813">Transport</keyword>
<evidence type="ECO:0000256" key="9">
    <source>
        <dbReference type="HAMAP-Rule" id="MF_01129"/>
    </source>
</evidence>
<evidence type="ECO:0000256" key="2">
    <source>
        <dbReference type="ARBA" id="ARBA00022448"/>
    </source>
</evidence>
<keyword evidence="9" id="KW-0630">Potassium</keyword>
<keyword evidence="10" id="KW-0378">Hydrolase</keyword>
<evidence type="ECO:0000256" key="1">
    <source>
        <dbReference type="ARBA" id="ARBA00004127"/>
    </source>
</evidence>
<comment type="caution">
    <text evidence="10">The sequence shown here is derived from an EMBL/GenBank/DDBJ whole genome shotgun (WGS) entry which is preliminary data.</text>
</comment>
<dbReference type="PANTHER" id="PTHR31998">
    <property type="entry name" value="K(+)-INSENSITIVE PYROPHOSPHATE-ENERGIZED PROTON PUMP"/>
    <property type="match status" value="1"/>
</dbReference>
<accession>A0A9D2WRB5</accession>
<name>A0A9D2WRB5_9FIRM</name>
<protein>
    <recommendedName>
        <fullName evidence="9">Putative K(+)-stimulated pyrophosphate-energized sodium pump</fullName>
        <ecNumber evidence="9">7.2.3.1</ecNumber>
    </recommendedName>
    <alternativeName>
        <fullName evidence="9">Membrane-bound sodium-translocating pyrophosphatase</fullName>
    </alternativeName>
    <alternativeName>
        <fullName evidence="9">Pyrophosphate-energized inorganic pyrophosphatase</fullName>
        <shortName evidence="9">Na(+)-PPase</shortName>
    </alternativeName>
</protein>
<comment type="function">
    <text evidence="9">Sodium pump that utilizes the energy of pyrophosphate hydrolysis as the driving force for Na(+) movement across the membrane.</text>
</comment>
<dbReference type="NCBIfam" id="TIGR01104">
    <property type="entry name" value="V_PPase"/>
    <property type="match status" value="1"/>
</dbReference>
<feature type="transmembrane region" description="Helical" evidence="9">
    <location>
        <begin position="94"/>
        <end position="112"/>
    </location>
</feature>
<comment type="subunit">
    <text evidence="9">Homodimer.</text>
</comment>
<keyword evidence="7 9" id="KW-0406">Ion transport</keyword>
<feature type="transmembrane region" description="Helical" evidence="9">
    <location>
        <begin position="626"/>
        <end position="646"/>
    </location>
</feature>
<keyword evidence="9" id="KW-0915">Sodium</keyword>
<dbReference type="NCBIfam" id="NF001953">
    <property type="entry name" value="PRK00733.2-1"/>
    <property type="match status" value="1"/>
</dbReference>
<proteinExistence type="inferred from homology"/>
<feature type="transmembrane region" description="Helical" evidence="9">
    <location>
        <begin position="137"/>
        <end position="162"/>
    </location>
</feature>
<feature type="transmembrane region" description="Helical" evidence="9">
    <location>
        <begin position="330"/>
        <end position="355"/>
    </location>
</feature>
<feature type="transmembrane region" description="Helical" evidence="9">
    <location>
        <begin position="298"/>
        <end position="318"/>
    </location>
</feature>
<feature type="transmembrane region" description="Helical" evidence="9">
    <location>
        <begin position="168"/>
        <end position="186"/>
    </location>
</feature>
<dbReference type="GO" id="GO:0000287">
    <property type="term" value="F:magnesium ion binding"/>
    <property type="evidence" value="ECO:0007669"/>
    <property type="project" value="UniProtKB-UniRule"/>
</dbReference>
<feature type="site" description="Determinant of potassium dependence" evidence="9">
    <location>
        <position position="483"/>
    </location>
</feature>
<feature type="transmembrane region" description="Helical" evidence="9">
    <location>
        <begin position="394"/>
        <end position="411"/>
    </location>
</feature>
<feature type="transmembrane region" description="Helical" evidence="9">
    <location>
        <begin position="484"/>
        <end position="506"/>
    </location>
</feature>
<dbReference type="Proteomes" id="UP000798488">
    <property type="component" value="Unassembled WGS sequence"/>
</dbReference>
<dbReference type="HAMAP" id="MF_01129">
    <property type="entry name" value="PPase_energized_pump"/>
    <property type="match status" value="1"/>
</dbReference>
<dbReference type="GO" id="GO:0004427">
    <property type="term" value="F:inorganic diphosphate phosphatase activity"/>
    <property type="evidence" value="ECO:0007669"/>
    <property type="project" value="UniProtKB-UniRule"/>
</dbReference>
<comment type="similarity">
    <text evidence="9">Belongs to the H(+)-translocating pyrophosphatase (TC 3.A.10) family. K(+)-stimulated subfamily.</text>
</comment>
<feature type="transmembrane region" description="Helical" evidence="9">
    <location>
        <begin position="423"/>
        <end position="445"/>
    </location>
</feature>
<dbReference type="Pfam" id="PF03030">
    <property type="entry name" value="H_PPase"/>
    <property type="match status" value="1"/>
</dbReference>
<evidence type="ECO:0000313" key="10">
    <source>
        <dbReference type="EMBL" id="KAF1086145.1"/>
    </source>
</evidence>
<keyword evidence="3 9" id="KW-0812">Transmembrane</keyword>
<gene>
    <name evidence="9 10" type="primary">hppA</name>
    <name evidence="10" type="ORF">SPSYN_00884</name>
</gene>
<reference evidence="10" key="1">
    <citation type="submission" date="2016-02" db="EMBL/GenBank/DDBJ databases">
        <title>Draft Genome Sequence of Sporotomaculum syntrophicum Strain FB, a Syntrophic Benzoate Degrader.</title>
        <authorList>
            <person name="Nobu M.K."/>
            <person name="Narihiro T."/>
            <person name="Qiu Y.-L."/>
            <person name="Ohashi A."/>
            <person name="Liu W.-T."/>
            <person name="Yuji S."/>
        </authorList>
    </citation>
    <scope>NUCLEOTIDE SEQUENCE</scope>
    <source>
        <strain evidence="10">FB</strain>
    </source>
</reference>
<feature type="transmembrane region" description="Helical" evidence="9">
    <location>
        <begin position="256"/>
        <end position="278"/>
    </location>
</feature>
<dbReference type="GO" id="GO:0009678">
    <property type="term" value="F:diphosphate hydrolysis-driven proton transmembrane transporter activity"/>
    <property type="evidence" value="ECO:0007669"/>
    <property type="project" value="UniProtKB-UniRule"/>
</dbReference>
<evidence type="ECO:0000256" key="8">
    <source>
        <dbReference type="ARBA" id="ARBA00023136"/>
    </source>
</evidence>
<dbReference type="EC" id="7.2.3.1" evidence="9"/>
<dbReference type="NCBIfam" id="NF001960">
    <property type="entry name" value="PRK00733.3-5"/>
    <property type="match status" value="1"/>
</dbReference>
<feature type="transmembrane region" description="Helical" evidence="9">
    <location>
        <begin position="61"/>
        <end position="79"/>
    </location>
</feature>
<dbReference type="InterPro" id="IPR004131">
    <property type="entry name" value="PPase-energised_H-pump"/>
</dbReference>
<dbReference type="GO" id="GO:0006814">
    <property type="term" value="P:sodium ion transport"/>
    <property type="evidence" value="ECO:0007669"/>
    <property type="project" value="UniProtKB-UniRule"/>
</dbReference>
<dbReference type="GO" id="GO:0030955">
    <property type="term" value="F:potassium ion binding"/>
    <property type="evidence" value="ECO:0007669"/>
    <property type="project" value="UniProtKB-UniRule"/>
</dbReference>
<keyword evidence="9" id="KW-0739">Sodium transport</keyword>
<keyword evidence="11" id="KW-1185">Reference proteome</keyword>
<evidence type="ECO:0000256" key="7">
    <source>
        <dbReference type="ARBA" id="ARBA00023065"/>
    </source>
</evidence>
<keyword evidence="5 9" id="KW-1278">Translocase</keyword>
<dbReference type="GO" id="GO:0005886">
    <property type="term" value="C:plasma membrane"/>
    <property type="evidence" value="ECO:0007669"/>
    <property type="project" value="UniProtKB-SubCell"/>
</dbReference>
<comment type="catalytic activity">
    <reaction evidence="9">
        <text>Na(+)(in) + diphosphate + H2O = Na(+)(out) + 2 phosphate + H(+)</text>
        <dbReference type="Rhea" id="RHEA:57884"/>
        <dbReference type="ChEBI" id="CHEBI:15377"/>
        <dbReference type="ChEBI" id="CHEBI:15378"/>
        <dbReference type="ChEBI" id="CHEBI:29101"/>
        <dbReference type="ChEBI" id="CHEBI:33019"/>
        <dbReference type="ChEBI" id="CHEBI:43474"/>
        <dbReference type="EC" id="7.2.3.1"/>
    </reaction>
</comment>
<keyword evidence="4 9" id="KW-0460">Magnesium</keyword>
<evidence type="ECO:0000313" key="11">
    <source>
        <dbReference type="Proteomes" id="UP000798488"/>
    </source>
</evidence>
<evidence type="ECO:0000256" key="5">
    <source>
        <dbReference type="ARBA" id="ARBA00022967"/>
    </source>
</evidence>
<dbReference type="GO" id="GO:0012505">
    <property type="term" value="C:endomembrane system"/>
    <property type="evidence" value="ECO:0007669"/>
    <property type="project" value="UniProtKB-SubCell"/>
</dbReference>
<organism evidence="10 11">
    <name type="scientific">Sporotomaculum syntrophicum</name>
    <dbReference type="NCBI Taxonomy" id="182264"/>
    <lineage>
        <taxon>Bacteria</taxon>
        <taxon>Bacillati</taxon>
        <taxon>Bacillota</taxon>
        <taxon>Clostridia</taxon>
        <taxon>Eubacteriales</taxon>
        <taxon>Desulfallaceae</taxon>
        <taxon>Sporotomaculum</taxon>
    </lineage>
</organism>
<dbReference type="EMBL" id="LSRS01000002">
    <property type="protein sequence ID" value="KAF1086145.1"/>
    <property type="molecule type" value="Genomic_DNA"/>
</dbReference>
<comment type="activity regulation">
    <text evidence="9">Requires K(+) for maximal activity.</text>
</comment>
<dbReference type="AlphaFoldDB" id="A0A9D2WRB5"/>
<dbReference type="NCBIfam" id="NF001959">
    <property type="entry name" value="PRK00733.3-4"/>
    <property type="match status" value="1"/>
</dbReference>
<evidence type="ECO:0000256" key="3">
    <source>
        <dbReference type="ARBA" id="ARBA00022692"/>
    </source>
</evidence>
<keyword evidence="9" id="KW-1003">Cell membrane</keyword>
<evidence type="ECO:0000256" key="6">
    <source>
        <dbReference type="ARBA" id="ARBA00022989"/>
    </source>
</evidence>
<dbReference type="PIRSF" id="PIRSF001265">
    <property type="entry name" value="H+-PPase"/>
    <property type="match status" value="1"/>
</dbReference>
<comment type="caution">
    <text evidence="9">Lacks conserved residue(s) required for the propagation of feature annotation.</text>
</comment>
<evidence type="ECO:0000256" key="4">
    <source>
        <dbReference type="ARBA" id="ARBA00022842"/>
    </source>
</evidence>
<dbReference type="RefSeq" id="WP_202623719.1">
    <property type="nucleotide sequence ID" value="NZ_LSRS01000002.1"/>
</dbReference>
<feature type="transmembrane region" description="Helical" evidence="9">
    <location>
        <begin position="7"/>
        <end position="30"/>
    </location>
</feature>
<keyword evidence="6 9" id="KW-1133">Transmembrane helix</keyword>
<feature type="transmembrane region" description="Helical" evidence="9">
    <location>
        <begin position="602"/>
        <end position="620"/>
    </location>
</feature>
<comment type="cofactor">
    <cofactor evidence="9">
        <name>Mg(2+)</name>
        <dbReference type="ChEBI" id="CHEBI:18420"/>
    </cofactor>
</comment>
<sequence>MDFDIKLAYYAAGAGALALLFALFTMSQVLKESMGTPKMKQLSEAIQEGAMAYMNRQYKTLTPFAIVIFILLWAAGFFIEQQPGSHLPVGPESAISFLVGAICSAIAGYIGMNSTTKSNARTAEAARSSGLNKALQVSFRAGAVMGLSVAGLGLLGVSVLFIVFKSPLIINSFAFGASVIAFFARVGGGIYTKAADVGADLVGKVEAGIPEDDPRNPATIADNVGDNVGDTAGMGADLFESYAATTIAAMLIGNTLFGFSGVIFPLLVGAVGIIAAILGTFTVRTTEGGNPQAALNVGLWSTNLMTLIGTWFVAKAVFPAEKIAEPSGVAFGNVSFGIFMAVAAGLVVNVAVGWLTEHYTGADKTPVLKIAEASKSGPATNIIHGLAVGLESTFFPMLVFAGAIYFSFWAVMSNAPEGQAGLWAIYGIAMAAMGMLSTAGMVVAMDSFGPVADNAGGIAEMAELPPEVREKTDKLDAVGNTTAAIAKGFAIGSAALTALALFSAFVDGVKHNPNMQDALAVTGGDFIVNVTDPMVLVGIFIGGAVPFLIGARTMRAVGEAAFGMVEEVRRQFREIEGIMEGTGKPDYARCVDIATRSAISKMIFPGIIAVAVPPLVGFGLGAMALAGFLTGLTTTGVLLALFLANAGGAWDNAKKYIEGGALGGKKIDGQPNPVHQAAVIGDTVGDPCKDTSGPAMNPLIKVAGTISLILGPLLTRL</sequence>
<keyword evidence="8 9" id="KW-0472">Membrane</keyword>